<dbReference type="Proteomes" id="UP001460270">
    <property type="component" value="Unassembled WGS sequence"/>
</dbReference>
<proteinExistence type="predicted"/>
<evidence type="ECO:0000256" key="1">
    <source>
        <dbReference type="SAM" id="MobiDB-lite"/>
    </source>
</evidence>
<dbReference type="AlphaFoldDB" id="A0AAW0NQV9"/>
<gene>
    <name evidence="2" type="ORF">WMY93_016677</name>
</gene>
<reference evidence="3" key="1">
    <citation type="submission" date="2024-04" db="EMBL/GenBank/DDBJ databases">
        <title>Salinicola lusitanus LLJ914,a marine bacterium isolated from the Okinawa Trough.</title>
        <authorList>
            <person name="Li J."/>
        </authorList>
    </citation>
    <scope>NUCLEOTIDE SEQUENCE [LARGE SCALE GENOMIC DNA]</scope>
</reference>
<dbReference type="EMBL" id="JBBPFD010000012">
    <property type="protein sequence ID" value="KAK7904070.1"/>
    <property type="molecule type" value="Genomic_DNA"/>
</dbReference>
<protein>
    <submittedName>
        <fullName evidence="2">Uncharacterized protein</fullName>
    </submittedName>
</protein>
<evidence type="ECO:0000313" key="3">
    <source>
        <dbReference type="Proteomes" id="UP001460270"/>
    </source>
</evidence>
<evidence type="ECO:0000313" key="2">
    <source>
        <dbReference type="EMBL" id="KAK7904070.1"/>
    </source>
</evidence>
<keyword evidence="3" id="KW-1185">Reference proteome</keyword>
<feature type="compositionally biased region" description="Polar residues" evidence="1">
    <location>
        <begin position="100"/>
        <end position="109"/>
    </location>
</feature>
<feature type="region of interest" description="Disordered" evidence="1">
    <location>
        <begin position="79"/>
        <end position="142"/>
    </location>
</feature>
<feature type="compositionally biased region" description="Acidic residues" evidence="1">
    <location>
        <begin position="87"/>
        <end position="96"/>
    </location>
</feature>
<comment type="caution">
    <text evidence="2">The sequence shown here is derived from an EMBL/GenBank/DDBJ whole genome shotgun (WGS) entry which is preliminary data.</text>
</comment>
<sequence length="142" mass="15417">MESKSHQQTIAFSDELSGSIRDNPVVLHRIPDFDQNSWTEPQKLSQNGTDLLSQSTLTSITTTHLLQKVRLAKILPLETDTTTVSDEPSDESENNEEITVPSSLVNNDNAVVEMSNGTGADLTVANGDEGAQTSEEDNKESS</sequence>
<organism evidence="2 3">
    <name type="scientific">Mugilogobius chulae</name>
    <name type="common">yellowstripe goby</name>
    <dbReference type="NCBI Taxonomy" id="88201"/>
    <lineage>
        <taxon>Eukaryota</taxon>
        <taxon>Metazoa</taxon>
        <taxon>Chordata</taxon>
        <taxon>Craniata</taxon>
        <taxon>Vertebrata</taxon>
        <taxon>Euteleostomi</taxon>
        <taxon>Actinopterygii</taxon>
        <taxon>Neopterygii</taxon>
        <taxon>Teleostei</taxon>
        <taxon>Neoteleostei</taxon>
        <taxon>Acanthomorphata</taxon>
        <taxon>Gobiaria</taxon>
        <taxon>Gobiiformes</taxon>
        <taxon>Gobioidei</taxon>
        <taxon>Gobiidae</taxon>
        <taxon>Gobionellinae</taxon>
        <taxon>Mugilogobius</taxon>
    </lineage>
</organism>
<accession>A0AAW0NQV9</accession>
<name>A0AAW0NQV9_9GOBI</name>